<feature type="transmembrane region" description="Helical" evidence="1">
    <location>
        <begin position="61"/>
        <end position="81"/>
    </location>
</feature>
<keyword evidence="3" id="KW-1185">Reference proteome</keyword>
<keyword evidence="1" id="KW-0472">Membrane</keyword>
<organism evidence="2 3">
    <name type="scientific">Chlamydia abortus (strain DSM 27085 / S26/3)</name>
    <name type="common">Chlamydophila abortus</name>
    <dbReference type="NCBI Taxonomy" id="218497"/>
    <lineage>
        <taxon>Bacteria</taxon>
        <taxon>Pseudomonadati</taxon>
        <taxon>Chlamydiota</taxon>
        <taxon>Chlamydiia</taxon>
        <taxon>Chlamydiales</taxon>
        <taxon>Chlamydiaceae</taxon>
        <taxon>Chlamydia/Chlamydophila group</taxon>
        <taxon>Chlamydia</taxon>
    </lineage>
</organism>
<proteinExistence type="predicted"/>
<protein>
    <submittedName>
        <fullName evidence="2">Inner membrane protein</fullName>
    </submittedName>
</protein>
<sequence length="204" mass="23324">MIFIVMILLPTASENKTVLLLPWDNYRTSLILRTTVCFTIAVLTCLGSIALMSYAIIQGNWLFFGMSLGIILMLISVALILDLPVKNKCFGTTLTNEISQDISNVGVESVEKFRVAFANIRNTCIPNMRDLHNKLLNDYDTVISTKEDQIRNLSSSLDALVQDKQQELASWIEKHPHAYQTQTLREQLNRWHWHSYEQQSTPVH</sequence>
<dbReference type="HOGENOM" id="CLU_119415_0_0_0"/>
<evidence type="ECO:0000313" key="3">
    <source>
        <dbReference type="Proteomes" id="UP000001012"/>
    </source>
</evidence>
<dbReference type="Proteomes" id="UP000001012">
    <property type="component" value="Chromosome"/>
</dbReference>
<reference evidence="2 3" key="1">
    <citation type="journal article" date="2005" name="Genome Res.">
        <title>The Chlamydophila abortus genome sequence reveals an array of variable proteins that contribute to interspecies variation.</title>
        <authorList>
            <person name="Thomson N.R."/>
            <person name="Yeats C."/>
            <person name="Bell K."/>
            <person name="Holden M.T.G."/>
            <person name="Bentley S.D."/>
            <person name="Livingstone M."/>
            <person name="Cerdeno-Tarraga A.M."/>
            <person name="Harris B."/>
            <person name="Doggett J."/>
            <person name="Ormond D."/>
            <person name="Mungal K."/>
            <person name="Clarke K."/>
            <person name="Feltwell T."/>
            <person name="Hance Z."/>
            <person name="Sanders M."/>
            <person name="Quail M.A."/>
            <person name="Price C."/>
            <person name="Parkhill J."/>
            <person name="Longbottom D."/>
        </authorList>
    </citation>
    <scope>NUCLEOTIDE SEQUENCE [LARGE SCALE GENOMIC DNA]</scope>
    <source>
        <strain evidence="3">DSM 27085 / S26/3</strain>
    </source>
</reference>
<accession>Q5L6D3</accession>
<gene>
    <name evidence="2" type="ordered locus">CAB343</name>
</gene>
<keyword evidence="1" id="KW-1133">Transmembrane helix</keyword>
<feature type="transmembrane region" description="Helical" evidence="1">
    <location>
        <begin position="30"/>
        <end position="54"/>
    </location>
</feature>
<keyword evidence="1" id="KW-0812">Transmembrane</keyword>
<dbReference type="AlphaFoldDB" id="Q5L6D3"/>
<evidence type="ECO:0000313" key="2">
    <source>
        <dbReference type="EMBL" id="CAH63793.1"/>
    </source>
</evidence>
<evidence type="ECO:0000256" key="1">
    <source>
        <dbReference type="SAM" id="Phobius"/>
    </source>
</evidence>
<dbReference type="KEGG" id="cab:CAB343"/>
<name>Q5L6D3_CHLAB</name>
<dbReference type="EMBL" id="CR848038">
    <property type="protein sequence ID" value="CAH63793.1"/>
    <property type="molecule type" value="Genomic_DNA"/>
</dbReference>